<feature type="transmembrane region" description="Helical" evidence="5">
    <location>
        <begin position="85"/>
        <end position="107"/>
    </location>
</feature>
<accession>A0A0L8IC97</accession>
<dbReference type="OrthoDB" id="9990906at2759"/>
<reference evidence="7" key="1">
    <citation type="submission" date="2015-07" db="EMBL/GenBank/DDBJ databases">
        <title>MeaNS - Measles Nucleotide Surveillance Program.</title>
        <authorList>
            <person name="Tran T."/>
            <person name="Druce J."/>
        </authorList>
    </citation>
    <scope>NUCLEOTIDE SEQUENCE</scope>
    <source>
        <strain evidence="7">UCB-OBI-ISO-001</strain>
        <tissue evidence="7">Gonad</tissue>
    </source>
</reference>
<comment type="subcellular location">
    <subcellularLocation>
        <location evidence="1">Membrane</location>
    </subcellularLocation>
</comment>
<gene>
    <name evidence="7" type="ORF">OCBIM_22023853mg</name>
</gene>
<feature type="domain" description="G-protein coupled receptors family 1 profile" evidence="6">
    <location>
        <begin position="24"/>
        <end position="220"/>
    </location>
</feature>
<keyword evidence="2 5" id="KW-0812">Transmembrane</keyword>
<name>A0A0L8IC97_OCTBM</name>
<evidence type="ECO:0000259" key="6">
    <source>
        <dbReference type="PROSITE" id="PS50262"/>
    </source>
</evidence>
<dbReference type="PANTHER" id="PTHR46641">
    <property type="entry name" value="FMRFAMIDE RECEPTOR-RELATED"/>
    <property type="match status" value="1"/>
</dbReference>
<dbReference type="Gene3D" id="1.20.1070.10">
    <property type="entry name" value="Rhodopsin 7-helix transmembrane proteins"/>
    <property type="match status" value="1"/>
</dbReference>
<dbReference type="AlphaFoldDB" id="A0A0L8IC97"/>
<keyword evidence="3 5" id="KW-1133">Transmembrane helix</keyword>
<evidence type="ECO:0000256" key="2">
    <source>
        <dbReference type="ARBA" id="ARBA00022692"/>
    </source>
</evidence>
<dbReference type="GO" id="GO:0004930">
    <property type="term" value="F:G protein-coupled receptor activity"/>
    <property type="evidence" value="ECO:0007669"/>
    <property type="project" value="InterPro"/>
</dbReference>
<dbReference type="PRINTS" id="PR00237">
    <property type="entry name" value="GPCRRHODOPSN"/>
</dbReference>
<dbReference type="PANTHER" id="PTHR46641:SF2">
    <property type="entry name" value="FMRFAMIDE RECEPTOR"/>
    <property type="match status" value="1"/>
</dbReference>
<dbReference type="EMBL" id="KQ416102">
    <property type="protein sequence ID" value="KOF98630.1"/>
    <property type="molecule type" value="Genomic_DNA"/>
</dbReference>
<dbReference type="SUPFAM" id="SSF81321">
    <property type="entry name" value="Family A G protein-coupled receptor-like"/>
    <property type="match status" value="1"/>
</dbReference>
<evidence type="ECO:0000256" key="5">
    <source>
        <dbReference type="SAM" id="Phobius"/>
    </source>
</evidence>
<evidence type="ECO:0000256" key="3">
    <source>
        <dbReference type="ARBA" id="ARBA00022989"/>
    </source>
</evidence>
<dbReference type="PROSITE" id="PS50262">
    <property type="entry name" value="G_PROTEIN_RECEP_F1_2"/>
    <property type="match status" value="1"/>
</dbReference>
<keyword evidence="4 5" id="KW-0472">Membrane</keyword>
<evidence type="ECO:0000256" key="1">
    <source>
        <dbReference type="ARBA" id="ARBA00004370"/>
    </source>
</evidence>
<proteinExistence type="predicted"/>
<feature type="non-terminal residue" evidence="7">
    <location>
        <position position="220"/>
    </location>
</feature>
<organism evidence="7">
    <name type="scientific">Octopus bimaculoides</name>
    <name type="common">California two-spotted octopus</name>
    <dbReference type="NCBI Taxonomy" id="37653"/>
    <lineage>
        <taxon>Eukaryota</taxon>
        <taxon>Metazoa</taxon>
        <taxon>Spiralia</taxon>
        <taxon>Lophotrochozoa</taxon>
        <taxon>Mollusca</taxon>
        <taxon>Cephalopoda</taxon>
        <taxon>Coleoidea</taxon>
        <taxon>Octopodiformes</taxon>
        <taxon>Octopoda</taxon>
        <taxon>Incirrata</taxon>
        <taxon>Octopodidae</taxon>
        <taxon>Octopus</taxon>
    </lineage>
</organism>
<feature type="transmembrane region" description="Helical" evidence="5">
    <location>
        <begin position="44"/>
        <end position="65"/>
    </location>
</feature>
<evidence type="ECO:0000313" key="7">
    <source>
        <dbReference type="EMBL" id="KOF98630.1"/>
    </source>
</evidence>
<dbReference type="InterPro" id="IPR017452">
    <property type="entry name" value="GPCR_Rhodpsn_7TM"/>
</dbReference>
<sequence>MAERIDSIIVIILGILMIFIGTLGNVVSLIILRKRSTQEFKLVLYLRFLCIMDLLSLCFGLSPFILKTFLISMSFNPLYEKISLFLLNICLQASSWLTVLIAVQRTIAVHQPFCNQLRHVNMSPKRSILKLFGVLCIFNVGCVVNNVTGFLSEDQVIRIQICIYCFLPAFILILASITLIYKITHKNIRSNSSSVKLILALNFSFLVSTLPISISLAFHP</sequence>
<feature type="transmembrane region" description="Helical" evidence="5">
    <location>
        <begin position="128"/>
        <end position="151"/>
    </location>
</feature>
<feature type="transmembrane region" description="Helical" evidence="5">
    <location>
        <begin position="157"/>
        <end position="183"/>
    </location>
</feature>
<protein>
    <recommendedName>
        <fullName evidence="6">G-protein coupled receptors family 1 profile domain-containing protein</fullName>
    </recommendedName>
</protein>
<dbReference type="InterPro" id="IPR052954">
    <property type="entry name" value="GPCR-Ligand_Int"/>
</dbReference>
<feature type="transmembrane region" description="Helical" evidence="5">
    <location>
        <begin position="195"/>
        <end position="218"/>
    </location>
</feature>
<dbReference type="GO" id="GO:0016020">
    <property type="term" value="C:membrane"/>
    <property type="evidence" value="ECO:0007669"/>
    <property type="project" value="UniProtKB-SubCell"/>
</dbReference>
<dbReference type="InterPro" id="IPR000276">
    <property type="entry name" value="GPCR_Rhodpsn"/>
</dbReference>
<evidence type="ECO:0000256" key="4">
    <source>
        <dbReference type="ARBA" id="ARBA00023136"/>
    </source>
</evidence>
<feature type="transmembrane region" description="Helical" evidence="5">
    <location>
        <begin position="6"/>
        <end position="32"/>
    </location>
</feature>